<accession>S4TF65</accession>
<reference evidence="1" key="1">
    <citation type="journal article" date="2013" name="ISME J.">
        <title>Previously unknown and highly divergent ssDNA viruses populate the oceans.</title>
        <authorList>
            <person name="Labonte J.M."/>
            <person name="Suttle C.A."/>
        </authorList>
    </citation>
    <scope>NUCLEOTIDE SEQUENCE</scope>
</reference>
<dbReference type="EMBL" id="JX904609">
    <property type="protein sequence ID" value="AGA18463.1"/>
    <property type="molecule type" value="Genomic_DNA"/>
</dbReference>
<protein>
    <submittedName>
        <fullName evidence="1">Uncharacterized protein</fullName>
    </submittedName>
</protein>
<proteinExistence type="predicted"/>
<sequence>MARTKTPTIQPAITSLNYEMPTSTVGVTRYIDLAADLSKLNRKLFRQGYQYAIAGITVTDDVGVLSACEITVNTAGNSWITQNAWTKGYALWNQMNEEVLDDNPSIQGKWADYKVYLNENMAGANTIQALDGNMVAWPAGAEWEYSRYVVPQHDVSLVDGSVLPALEYVAALVGPDDLPNFRFSLVKAYEESRATVQDIAPNVPVALPNSFYLQLTDDGSQDPELATVIQDANDQPPYPMAPGEYPGSEAFGFAGASTRVARGVKNDFAPTMTLPGFTAECGLLQIGARRSEGAENIRLQIHLVPGSYRGIMAKPMGQ</sequence>
<name>S4TF65_9VIRU</name>
<evidence type="ECO:0000313" key="1">
    <source>
        <dbReference type="EMBL" id="AGA18463.1"/>
    </source>
</evidence>
<organism evidence="1">
    <name type="scientific">uncultured marine virus</name>
    <dbReference type="NCBI Taxonomy" id="186617"/>
    <lineage>
        <taxon>Viruses</taxon>
        <taxon>environmental samples</taxon>
    </lineage>
</organism>